<dbReference type="InterPro" id="IPR036322">
    <property type="entry name" value="WD40_repeat_dom_sf"/>
</dbReference>
<evidence type="ECO:0000313" key="1">
    <source>
        <dbReference type="EMBL" id="OHT13361.1"/>
    </source>
</evidence>
<proteinExistence type="predicted"/>
<dbReference type="GeneID" id="94833679"/>
<gene>
    <name evidence="1" type="ORF">TRFO_16442</name>
</gene>
<dbReference type="Proteomes" id="UP000179807">
    <property type="component" value="Unassembled WGS sequence"/>
</dbReference>
<organism evidence="1 2">
    <name type="scientific">Tritrichomonas foetus</name>
    <dbReference type="NCBI Taxonomy" id="1144522"/>
    <lineage>
        <taxon>Eukaryota</taxon>
        <taxon>Metamonada</taxon>
        <taxon>Parabasalia</taxon>
        <taxon>Tritrichomonadida</taxon>
        <taxon>Tritrichomonadidae</taxon>
        <taxon>Tritrichomonas</taxon>
    </lineage>
</organism>
<dbReference type="PANTHER" id="PTHR19920">
    <property type="entry name" value="WD40 PROTEIN CIAO1"/>
    <property type="match status" value="1"/>
</dbReference>
<dbReference type="EMBL" id="MLAK01000533">
    <property type="protein sequence ID" value="OHT13361.1"/>
    <property type="molecule type" value="Genomic_DNA"/>
</dbReference>
<dbReference type="GO" id="GO:0016226">
    <property type="term" value="P:iron-sulfur cluster assembly"/>
    <property type="evidence" value="ECO:0007669"/>
    <property type="project" value="TreeGrafter"/>
</dbReference>
<dbReference type="RefSeq" id="XP_068366497.1">
    <property type="nucleotide sequence ID" value="XM_068498975.1"/>
</dbReference>
<evidence type="ECO:0000313" key="2">
    <source>
        <dbReference type="Proteomes" id="UP000179807"/>
    </source>
</evidence>
<dbReference type="GO" id="GO:0097361">
    <property type="term" value="C:cytosolic [4Fe-4S] assembly targeting complex"/>
    <property type="evidence" value="ECO:0007669"/>
    <property type="project" value="TreeGrafter"/>
</dbReference>
<reference evidence="1" key="1">
    <citation type="submission" date="2016-10" db="EMBL/GenBank/DDBJ databases">
        <authorList>
            <person name="Benchimol M."/>
            <person name="Almeida L.G."/>
            <person name="Vasconcelos A.T."/>
            <person name="Perreira-Neves A."/>
            <person name="Rosa I.A."/>
            <person name="Tasca T."/>
            <person name="Bogo M.R."/>
            <person name="de Souza W."/>
        </authorList>
    </citation>
    <scope>NUCLEOTIDE SEQUENCE [LARGE SCALE GENOMIC DNA]</scope>
    <source>
        <strain evidence="1">K</strain>
    </source>
</reference>
<comment type="caution">
    <text evidence="1">The sequence shown here is derived from an EMBL/GenBank/DDBJ whole genome shotgun (WGS) entry which is preliminary data.</text>
</comment>
<keyword evidence="2" id="KW-1185">Reference proteome</keyword>
<dbReference type="PANTHER" id="PTHR19920:SF0">
    <property type="entry name" value="CYTOSOLIC IRON-SULFUR PROTEIN ASSEMBLY PROTEIN CIAO1-RELATED"/>
    <property type="match status" value="1"/>
</dbReference>
<dbReference type="Gene3D" id="2.130.10.10">
    <property type="entry name" value="YVTN repeat-like/Quinoprotein amine dehydrogenase"/>
    <property type="match status" value="1"/>
</dbReference>
<dbReference type="VEuPathDB" id="TrichDB:TRFO_16442"/>
<accession>A0A1J4KPX8</accession>
<dbReference type="InterPro" id="IPR001680">
    <property type="entry name" value="WD40_rpt"/>
</dbReference>
<dbReference type="SUPFAM" id="SSF50978">
    <property type="entry name" value="WD40 repeat-like"/>
    <property type="match status" value="1"/>
</dbReference>
<name>A0A1J4KPX8_9EUKA</name>
<dbReference type="AlphaFoldDB" id="A0A1J4KPX8"/>
<dbReference type="InterPro" id="IPR015943">
    <property type="entry name" value="WD40/YVTN_repeat-like_dom_sf"/>
</dbReference>
<protein>
    <submittedName>
        <fullName evidence="1">Uncharacterized protein</fullName>
    </submittedName>
</protein>
<sequence length="277" mass="31342">MNSCDASSPEMALEPYEYTFHINDQGALEVHRFIDKYPLVSISVPGKTPLCCTFSNKMYGPMLSIGYADGSVFVASDLTRKYDESCFLHSHTASVLGISYHHDENKVISVSLDGAFGIHTRRNLRDWESHFYDVTKIGLTSVLWNKDDIIVGDSDGQIRYFKPGNGKKDVKFGDIPNETRYACVFQTKIHQGYVRCMALLENSENADLVTTGDDFKIIFLKISEDKLQTVSEIKGKSFKVDQLIWDPPSQTLNIIYCDDADPSVWVSEEDGHWKQIQ</sequence>
<dbReference type="SMART" id="SM00320">
    <property type="entry name" value="WD40"/>
    <property type="match status" value="4"/>
</dbReference>